<dbReference type="Gene3D" id="3.40.50.1820">
    <property type="entry name" value="alpha/beta hydrolase"/>
    <property type="match status" value="1"/>
</dbReference>
<sequence length="218" mass="24213">MPPGGMDATIDFWQRTAFNPVSIFSEDFRVIAIDQRNSGKSKGPINENDPWADYLSDHIKLLDHLGIDRCLLLGCCIGASYALRLMVSAPERVAAAVLEQPVGVDESNRKSMPNNWEPWAKALSDTRSDLDPESLAAYGRRMWEKDFVLSVSREDVAACSVPMLVLPGIDSLHPTEIGNEIAALAPHSQLLSPWKEPTELVPKTVKRIREFLLHHASN</sequence>
<keyword evidence="3" id="KW-1185">Reference proteome</keyword>
<gene>
    <name evidence="2" type="ORF">FHS31_002379</name>
</gene>
<evidence type="ECO:0000313" key="3">
    <source>
        <dbReference type="Proteomes" id="UP000727456"/>
    </source>
</evidence>
<name>A0ABX0TYC2_9SPHN</name>
<accession>A0ABX0TYC2</accession>
<dbReference type="InterPro" id="IPR029058">
    <property type="entry name" value="AB_hydrolase_fold"/>
</dbReference>
<organism evidence="2 3">
    <name type="scientific">Sphingomonas vulcanisoli</name>
    <dbReference type="NCBI Taxonomy" id="1658060"/>
    <lineage>
        <taxon>Bacteria</taxon>
        <taxon>Pseudomonadati</taxon>
        <taxon>Pseudomonadota</taxon>
        <taxon>Alphaproteobacteria</taxon>
        <taxon>Sphingomonadales</taxon>
        <taxon>Sphingomonadaceae</taxon>
        <taxon>Sphingomonas</taxon>
    </lineage>
</organism>
<dbReference type="SUPFAM" id="SSF53474">
    <property type="entry name" value="alpha/beta-Hydrolases"/>
    <property type="match status" value="1"/>
</dbReference>
<protein>
    <submittedName>
        <fullName evidence="2">Pimeloyl-ACP methyl ester carboxylesterase</fullName>
    </submittedName>
</protein>
<comment type="caution">
    <text evidence="2">The sequence shown here is derived from an EMBL/GenBank/DDBJ whole genome shotgun (WGS) entry which is preliminary data.</text>
</comment>
<dbReference type="EMBL" id="JAAOZC010000006">
    <property type="protein sequence ID" value="NIJ08755.1"/>
    <property type="molecule type" value="Genomic_DNA"/>
</dbReference>
<dbReference type="InterPro" id="IPR000073">
    <property type="entry name" value="AB_hydrolase_1"/>
</dbReference>
<dbReference type="RefSeq" id="WP_208408696.1">
    <property type="nucleotide sequence ID" value="NZ_JAAOZC010000006.1"/>
</dbReference>
<evidence type="ECO:0000259" key="1">
    <source>
        <dbReference type="Pfam" id="PF00561"/>
    </source>
</evidence>
<dbReference type="Pfam" id="PF00561">
    <property type="entry name" value="Abhydrolase_1"/>
    <property type="match status" value="1"/>
</dbReference>
<dbReference type="PANTHER" id="PTHR43433">
    <property type="entry name" value="HYDROLASE, ALPHA/BETA FOLD FAMILY PROTEIN"/>
    <property type="match status" value="1"/>
</dbReference>
<dbReference type="InterPro" id="IPR050471">
    <property type="entry name" value="AB_hydrolase"/>
</dbReference>
<proteinExistence type="predicted"/>
<dbReference type="PANTHER" id="PTHR43433:SF5">
    <property type="entry name" value="AB HYDROLASE-1 DOMAIN-CONTAINING PROTEIN"/>
    <property type="match status" value="1"/>
</dbReference>
<reference evidence="2 3" key="1">
    <citation type="submission" date="2020-03" db="EMBL/GenBank/DDBJ databases">
        <title>Genomic Encyclopedia of Type Strains, Phase III (KMG-III): the genomes of soil and plant-associated and newly described type strains.</title>
        <authorList>
            <person name="Whitman W."/>
        </authorList>
    </citation>
    <scope>NUCLEOTIDE SEQUENCE [LARGE SCALE GENOMIC DNA]</scope>
    <source>
        <strain evidence="2 3">CECT 8804</strain>
    </source>
</reference>
<feature type="domain" description="AB hydrolase-1" evidence="1">
    <location>
        <begin position="25"/>
        <end position="128"/>
    </location>
</feature>
<dbReference type="Proteomes" id="UP000727456">
    <property type="component" value="Unassembled WGS sequence"/>
</dbReference>
<evidence type="ECO:0000313" key="2">
    <source>
        <dbReference type="EMBL" id="NIJ08755.1"/>
    </source>
</evidence>